<dbReference type="InterPro" id="IPR029018">
    <property type="entry name" value="Hex-like_dom2"/>
</dbReference>
<sequence length="643" mass="73156">MNVNKLMLVPHPKSLTVFEGKYVMKRAAIIGIPAEKKDELFFTARRLQSAILDYTQIRADIVLVRLGKQAASVTFEDEKTETLSTEGYTLNIDENGIRIGYSTLSGAFHAVSTLKQLLHQFGKVLPCLTIEDEPDFAARGLLFDISRNKIPTMETLFKLVDEMADLKMNQLQLYMEGFSFAYPSFPEVWETGTPMTGEDILILNRYCLERFIDLVPNQNSFGHMDAWLARKEFADLAECPGGYWYNESLFLTAGTLNPADPRSIELVETMQDDLLPYFSSEMYNVGFDETYELGKGKNKEAAEQVGAGRIYLDFLHQVSETVKRRGKRMMFWGDIIIKDPELITELPQDAIALEWGYEAEHPFAEHGRKFREAGVPFYVCPGTSCWNSIVGRTDNMKENLLQAAIHGKANGAAGFLNTHWYDIISLHHFPFIYPGLAYGAALSWRVDNNRDMDIAKFLNVFVFEDRNETIGGLLLDLGNSYLLEQHRIQDGSILGRIFHKGLDDRDVLKDRTISDFQRVASYVSEQERCMKSVDMRCHDASLLDAEFHNGIGLILLACKLGELKCMLFEDESEPKVLLMLEGWIRDAELILSDFKQLWLKRNRWSNGYVNCTSSGLDESAGFIEKIRLQCKEKLNSLGVERSL</sequence>
<evidence type="ECO:0000313" key="9">
    <source>
        <dbReference type="EMBL" id="QGQ97514.1"/>
    </source>
</evidence>
<dbReference type="PANTHER" id="PTHR22600:SF57">
    <property type="entry name" value="BETA-N-ACETYLHEXOSAMINIDASE"/>
    <property type="match status" value="1"/>
</dbReference>
<dbReference type="SUPFAM" id="SSF55545">
    <property type="entry name" value="beta-N-acetylhexosaminidase-like domain"/>
    <property type="match status" value="1"/>
</dbReference>
<evidence type="ECO:0000313" key="10">
    <source>
        <dbReference type="Proteomes" id="UP000426246"/>
    </source>
</evidence>
<keyword evidence="4 9" id="KW-0378">Hydrolase</keyword>
<dbReference type="Gene3D" id="3.30.379.10">
    <property type="entry name" value="Chitobiase/beta-hexosaminidase domain 2-like"/>
    <property type="match status" value="1"/>
</dbReference>
<proteinExistence type="inferred from homology"/>
<feature type="domain" description="Glycoside hydrolase family 20 catalytic" evidence="7">
    <location>
        <begin position="136"/>
        <end position="384"/>
    </location>
</feature>
<dbReference type="GO" id="GO:0005975">
    <property type="term" value="P:carbohydrate metabolic process"/>
    <property type="evidence" value="ECO:0007669"/>
    <property type="project" value="InterPro"/>
</dbReference>
<dbReference type="Gene3D" id="3.20.20.80">
    <property type="entry name" value="Glycosidases"/>
    <property type="match status" value="1"/>
</dbReference>
<evidence type="ECO:0000256" key="4">
    <source>
        <dbReference type="ARBA" id="ARBA00022801"/>
    </source>
</evidence>
<dbReference type="InterPro" id="IPR015882">
    <property type="entry name" value="HEX_bac_N"/>
</dbReference>
<dbReference type="Pfam" id="PF00728">
    <property type="entry name" value="Glyco_hydro_20"/>
    <property type="match status" value="1"/>
</dbReference>
<evidence type="ECO:0000259" key="8">
    <source>
        <dbReference type="Pfam" id="PF02838"/>
    </source>
</evidence>
<dbReference type="SUPFAM" id="SSF51445">
    <property type="entry name" value="(Trans)glycosidases"/>
    <property type="match status" value="1"/>
</dbReference>
<reference evidence="10" key="1">
    <citation type="submission" date="2018-11" db="EMBL/GenBank/DDBJ databases">
        <title>Complete genome sequence of Paenibacillus sp. ML311-T8.</title>
        <authorList>
            <person name="Nam Y.-D."/>
            <person name="Kang J."/>
            <person name="Chung W.-H."/>
            <person name="Park Y.S."/>
        </authorList>
    </citation>
    <scope>NUCLEOTIDE SEQUENCE [LARGE SCALE GENOMIC DNA]</scope>
    <source>
        <strain evidence="10">ML311-T8</strain>
    </source>
</reference>
<accession>A0A6B8RNZ1</accession>
<comment type="catalytic activity">
    <reaction evidence="1">
        <text>Hydrolysis of terminal non-reducing N-acetyl-D-hexosamine residues in N-acetyl-beta-D-hexosaminides.</text>
        <dbReference type="EC" id="3.2.1.52"/>
    </reaction>
</comment>
<dbReference type="EC" id="3.2.1.52" evidence="3"/>
<dbReference type="PANTHER" id="PTHR22600">
    <property type="entry name" value="BETA-HEXOSAMINIDASE"/>
    <property type="match status" value="1"/>
</dbReference>
<dbReference type="InterPro" id="IPR025705">
    <property type="entry name" value="Beta_hexosaminidase_sua/sub"/>
</dbReference>
<keyword evidence="10" id="KW-1185">Reference proteome</keyword>
<dbReference type="GO" id="GO:0004563">
    <property type="term" value="F:beta-N-acetylhexosaminidase activity"/>
    <property type="evidence" value="ECO:0007669"/>
    <property type="project" value="UniProtKB-EC"/>
</dbReference>
<dbReference type="Pfam" id="PF02838">
    <property type="entry name" value="Glyco_hydro_20b"/>
    <property type="match status" value="1"/>
</dbReference>
<dbReference type="PRINTS" id="PR00738">
    <property type="entry name" value="GLHYDRLASE20"/>
</dbReference>
<dbReference type="InterPro" id="IPR017853">
    <property type="entry name" value="GH"/>
</dbReference>
<dbReference type="AlphaFoldDB" id="A0A6B8RNZ1"/>
<dbReference type="GO" id="GO:0030203">
    <property type="term" value="P:glycosaminoglycan metabolic process"/>
    <property type="evidence" value="ECO:0007669"/>
    <property type="project" value="TreeGrafter"/>
</dbReference>
<dbReference type="GO" id="GO:0016020">
    <property type="term" value="C:membrane"/>
    <property type="evidence" value="ECO:0007669"/>
    <property type="project" value="TreeGrafter"/>
</dbReference>
<comment type="similarity">
    <text evidence="2">Belongs to the glycosyl hydrolase 20 family.</text>
</comment>
<dbReference type="KEGG" id="ppsc:EHS13_22800"/>
<evidence type="ECO:0000256" key="2">
    <source>
        <dbReference type="ARBA" id="ARBA00006285"/>
    </source>
</evidence>
<dbReference type="EMBL" id="CP034235">
    <property type="protein sequence ID" value="QGQ97514.1"/>
    <property type="molecule type" value="Genomic_DNA"/>
</dbReference>
<dbReference type="RefSeq" id="WP_155702619.1">
    <property type="nucleotide sequence ID" value="NZ_CP034235.1"/>
</dbReference>
<evidence type="ECO:0000259" key="7">
    <source>
        <dbReference type="Pfam" id="PF00728"/>
    </source>
</evidence>
<feature type="active site" description="Proton donor" evidence="6">
    <location>
        <position position="289"/>
    </location>
</feature>
<dbReference type="InterPro" id="IPR015883">
    <property type="entry name" value="Glyco_hydro_20_cat"/>
</dbReference>
<protein>
    <recommendedName>
        <fullName evidence="3">beta-N-acetylhexosaminidase</fullName>
        <ecNumber evidence="3">3.2.1.52</ecNumber>
    </recommendedName>
</protein>
<dbReference type="OrthoDB" id="9763537at2"/>
<gene>
    <name evidence="9" type="ORF">EHS13_22800</name>
</gene>
<evidence type="ECO:0000256" key="5">
    <source>
        <dbReference type="ARBA" id="ARBA00023295"/>
    </source>
</evidence>
<dbReference type="Proteomes" id="UP000426246">
    <property type="component" value="Chromosome"/>
</dbReference>
<feature type="domain" description="Beta-hexosaminidase bacterial type N-terminal" evidence="8">
    <location>
        <begin position="8"/>
        <end position="132"/>
    </location>
</feature>
<organism evidence="9 10">
    <name type="scientific">Paenibacillus psychroresistens</name>
    <dbReference type="NCBI Taxonomy" id="1778678"/>
    <lineage>
        <taxon>Bacteria</taxon>
        <taxon>Bacillati</taxon>
        <taxon>Bacillota</taxon>
        <taxon>Bacilli</taxon>
        <taxon>Bacillales</taxon>
        <taxon>Paenibacillaceae</taxon>
        <taxon>Paenibacillus</taxon>
    </lineage>
</organism>
<evidence type="ECO:0000256" key="3">
    <source>
        <dbReference type="ARBA" id="ARBA00012663"/>
    </source>
</evidence>
<keyword evidence="5" id="KW-0326">Glycosidase</keyword>
<evidence type="ECO:0000256" key="6">
    <source>
        <dbReference type="PIRSR" id="PIRSR625705-1"/>
    </source>
</evidence>
<name>A0A6B8RNZ1_9BACL</name>
<evidence type="ECO:0000256" key="1">
    <source>
        <dbReference type="ARBA" id="ARBA00001231"/>
    </source>
</evidence>